<dbReference type="InterPro" id="IPR002646">
    <property type="entry name" value="PolA_pol_head_dom"/>
</dbReference>
<dbReference type="InterPro" id="IPR025866">
    <property type="entry name" value="PolyA_pol_arg_C_dom"/>
</dbReference>
<dbReference type="PANTHER" id="PTHR43051">
    <property type="entry name" value="POLYNUCLEOTIDE ADENYLYLTRANSFERASE FAMILY PROTEIN"/>
    <property type="match status" value="1"/>
</dbReference>
<dbReference type="InterPro" id="IPR043519">
    <property type="entry name" value="NT_sf"/>
</dbReference>
<comment type="similarity">
    <text evidence="7 8">Belongs to the tRNA nucleotidyltransferase/poly(A) polymerase family.</text>
</comment>
<comment type="function">
    <text evidence="7">Adds poly(A) tail to the 3' end of many RNAs, which usually targets these RNAs for decay. Plays a significant role in the global control of gene expression, through influencing the rate of transcript degradation, and in the general RNA quality control.</text>
</comment>
<dbReference type="InterPro" id="IPR052191">
    <property type="entry name" value="tRNA_ntf/polyA_polymerase_I"/>
</dbReference>
<dbReference type="Gene3D" id="1.10.3090.10">
    <property type="entry name" value="cca-adding enzyme, domain 2"/>
    <property type="match status" value="1"/>
</dbReference>
<dbReference type="CDD" id="cd05398">
    <property type="entry name" value="NT_ClassII-CCAase"/>
    <property type="match status" value="1"/>
</dbReference>
<feature type="region of interest" description="Disordered" evidence="9">
    <location>
        <begin position="457"/>
        <end position="480"/>
    </location>
</feature>
<feature type="active site" evidence="7">
    <location>
        <position position="180"/>
    </location>
</feature>
<protein>
    <recommendedName>
        <fullName evidence="7">Poly(A) polymerase I</fullName>
        <shortName evidence="7">PAP I</shortName>
        <ecNumber evidence="7">2.7.7.19</ecNumber>
    </recommendedName>
</protein>
<accession>A0ABW8KSU1</accession>
<feature type="active site" evidence="7">
    <location>
        <position position="98"/>
    </location>
</feature>
<reference evidence="13 14" key="1">
    <citation type="submission" date="2024-11" db="EMBL/GenBank/DDBJ databases">
        <title>The Natural Products Discovery Center: Release of the First 8490 Sequenced Strains for Exploring Actinobacteria Biosynthetic Diversity.</title>
        <authorList>
            <person name="Kalkreuter E."/>
            <person name="Kautsar S.A."/>
            <person name="Yang D."/>
            <person name="Bader C.D."/>
            <person name="Teijaro C.N."/>
            <person name="Fluegel L."/>
            <person name="Davis C.M."/>
            <person name="Simpson J.R."/>
            <person name="Lauterbach L."/>
            <person name="Steele A.D."/>
            <person name="Gui C."/>
            <person name="Meng S."/>
            <person name="Li G."/>
            <person name="Viehrig K."/>
            <person name="Ye F."/>
            <person name="Su P."/>
            <person name="Kiefer A.F."/>
            <person name="Nichols A."/>
            <person name="Cepeda A.J."/>
            <person name="Yan W."/>
            <person name="Fan B."/>
            <person name="Jiang Y."/>
            <person name="Adhikari A."/>
            <person name="Zheng C.-J."/>
            <person name="Schuster L."/>
            <person name="Cowan T.M."/>
            <person name="Smanski M.J."/>
            <person name="Chevrette M.G."/>
            <person name="De Carvalho L.P.S."/>
            <person name="Shen B."/>
        </authorList>
    </citation>
    <scope>NUCLEOTIDE SEQUENCE [LARGE SCALE GENOMIC DNA]</scope>
    <source>
        <strain evidence="13 14">NPDC078403</strain>
    </source>
</reference>
<gene>
    <name evidence="7 13" type="primary">pcnB</name>
    <name evidence="13" type="ORF">ACI2JU_02715</name>
</gene>
<evidence type="ECO:0000256" key="4">
    <source>
        <dbReference type="ARBA" id="ARBA00022840"/>
    </source>
</evidence>
<dbReference type="SUPFAM" id="SSF81301">
    <property type="entry name" value="Nucleotidyltransferase"/>
    <property type="match status" value="1"/>
</dbReference>
<evidence type="ECO:0000256" key="6">
    <source>
        <dbReference type="ARBA" id="ARBA00023163"/>
    </source>
</evidence>
<keyword evidence="6 7" id="KW-0804">Transcription</keyword>
<dbReference type="Pfam" id="PF01743">
    <property type="entry name" value="PolyA_pol"/>
    <property type="match status" value="1"/>
</dbReference>
<dbReference type="HAMAP" id="MF_00957">
    <property type="entry name" value="PolyA_pol"/>
    <property type="match status" value="1"/>
</dbReference>
<comment type="catalytic activity">
    <reaction evidence="7">
        <text>RNA(n) + ATP = RNA(n)-3'-adenine ribonucleotide + diphosphate</text>
        <dbReference type="Rhea" id="RHEA:11332"/>
        <dbReference type="Rhea" id="RHEA-COMP:14527"/>
        <dbReference type="Rhea" id="RHEA-COMP:17347"/>
        <dbReference type="ChEBI" id="CHEBI:30616"/>
        <dbReference type="ChEBI" id="CHEBI:33019"/>
        <dbReference type="ChEBI" id="CHEBI:140395"/>
        <dbReference type="ChEBI" id="CHEBI:173115"/>
        <dbReference type="EC" id="2.7.7.19"/>
    </reaction>
</comment>
<evidence type="ECO:0000256" key="8">
    <source>
        <dbReference type="RuleBase" id="RU003953"/>
    </source>
</evidence>
<keyword evidence="1 7" id="KW-0507">mRNA processing</keyword>
<evidence type="ECO:0000313" key="13">
    <source>
        <dbReference type="EMBL" id="MFK3862783.1"/>
    </source>
</evidence>
<evidence type="ECO:0000256" key="5">
    <source>
        <dbReference type="ARBA" id="ARBA00022884"/>
    </source>
</evidence>
<evidence type="ECO:0000259" key="11">
    <source>
        <dbReference type="Pfam" id="PF12626"/>
    </source>
</evidence>
<dbReference type="PANTHER" id="PTHR43051:SF1">
    <property type="entry name" value="POLYNUCLEOTIDE ADENYLYLTRANSFERASE FAMILY PROTEIN"/>
    <property type="match status" value="1"/>
</dbReference>
<keyword evidence="5 7" id="KW-0694">RNA-binding</keyword>
<evidence type="ECO:0000256" key="9">
    <source>
        <dbReference type="SAM" id="MobiDB-lite"/>
    </source>
</evidence>
<organism evidence="13 14">
    <name type="scientific">Pseudoalteromonas rhizosphaerae</name>
    <dbReference type="NCBI Taxonomy" id="2518973"/>
    <lineage>
        <taxon>Bacteria</taxon>
        <taxon>Pseudomonadati</taxon>
        <taxon>Pseudomonadota</taxon>
        <taxon>Gammaproteobacteria</taxon>
        <taxon>Alteromonadales</taxon>
        <taxon>Pseudoalteromonadaceae</taxon>
        <taxon>Pseudoalteromonas</taxon>
    </lineage>
</organism>
<dbReference type="GO" id="GO:1990817">
    <property type="term" value="F:poly(A) RNA polymerase activity"/>
    <property type="evidence" value="ECO:0007669"/>
    <property type="project" value="UniProtKB-EC"/>
</dbReference>
<feature type="compositionally biased region" description="Basic residues" evidence="9">
    <location>
        <begin position="465"/>
        <end position="480"/>
    </location>
</feature>
<proteinExistence type="inferred from homology"/>
<name>A0ABW8KSU1_9GAMM</name>
<dbReference type="Gene3D" id="3.30.460.10">
    <property type="entry name" value="Beta Polymerase, domain 2"/>
    <property type="match status" value="1"/>
</dbReference>
<comment type="caution">
    <text evidence="13">The sequence shown here is derived from an EMBL/GenBank/DDBJ whole genome shotgun (WGS) entry which is preliminary data.</text>
</comment>
<keyword evidence="14" id="KW-1185">Reference proteome</keyword>
<keyword evidence="13" id="KW-0548">Nucleotidyltransferase</keyword>
<evidence type="ECO:0000259" key="12">
    <source>
        <dbReference type="Pfam" id="PF12627"/>
    </source>
</evidence>
<keyword evidence="2 7" id="KW-0808">Transferase</keyword>
<dbReference type="Pfam" id="PF12627">
    <property type="entry name" value="PolyA_pol_RNAbd"/>
    <property type="match status" value="1"/>
</dbReference>
<dbReference type="EMBL" id="JBJDOT010000002">
    <property type="protein sequence ID" value="MFK3862783.1"/>
    <property type="molecule type" value="Genomic_DNA"/>
</dbReference>
<evidence type="ECO:0000256" key="7">
    <source>
        <dbReference type="HAMAP-Rule" id="MF_00957"/>
    </source>
</evidence>
<evidence type="ECO:0000256" key="2">
    <source>
        <dbReference type="ARBA" id="ARBA00022679"/>
    </source>
</evidence>
<evidence type="ECO:0000313" key="14">
    <source>
        <dbReference type="Proteomes" id="UP001620262"/>
    </source>
</evidence>
<dbReference type="Proteomes" id="UP001620262">
    <property type="component" value="Unassembled WGS sequence"/>
</dbReference>
<feature type="domain" description="Polymerase A arginine-rich C-terminal" evidence="11">
    <location>
        <begin position="356"/>
        <end position="473"/>
    </location>
</feature>
<dbReference type="SUPFAM" id="SSF81891">
    <property type="entry name" value="Poly A polymerase C-terminal region-like"/>
    <property type="match status" value="1"/>
</dbReference>
<dbReference type="RefSeq" id="WP_220491261.1">
    <property type="nucleotide sequence ID" value="NZ_JBJDOT010000002.1"/>
</dbReference>
<evidence type="ECO:0000256" key="3">
    <source>
        <dbReference type="ARBA" id="ARBA00022741"/>
    </source>
</evidence>
<keyword evidence="4 7" id="KW-0067">ATP-binding</keyword>
<feature type="active site" evidence="7">
    <location>
        <position position="100"/>
    </location>
</feature>
<feature type="domain" description="tRNA nucleotidyltransferase/poly(A) polymerase RNA and SrmB- binding" evidence="12">
    <location>
        <begin position="238"/>
        <end position="300"/>
    </location>
</feature>
<keyword evidence="3 7" id="KW-0547">Nucleotide-binding</keyword>
<dbReference type="NCBIfam" id="TIGR01942">
    <property type="entry name" value="pcnB"/>
    <property type="match status" value="1"/>
</dbReference>
<feature type="domain" description="Poly A polymerase head" evidence="10">
    <location>
        <begin position="80"/>
        <end position="210"/>
    </location>
</feature>
<sequence length="480" mass="54898">MIFDGVHQITEFCRRQIIISKLFQFCRQIIGPTASVTAEHTQVSAQPLIVGRNEHGISRKQFSPNAIKVLYRLKDGGFDAYLVGGCIRDILLGQQPKDFDVVTNATPDQVKKLFRNCRLIGRRFRLAHIVFGREIIEVATMRGHHEAPEDKNQISQSSDQGQLLRDNVFGSIEEDAERRDFSINALYYSINDFSIHDYANGLAAINARQIEMIGDPATRYREDPVRMLRAVRFATKLDMSIAPATEQPLNELASLLDNIPAARLFEETLKLFLNGKAEANFLMLRKYGLFKSLFPALDSILDSNPDGLEFALIQQMFRNTDERINAEKKVTPAFIFAALLWFPLLQITKALQEQEQLSEYDAFAQGMNKVLSDNAQHIAVPKRFTLGARDIWHIQHRLDKRSGQRAYRLTQQPRFKAAYDFLLLRVQAGEKQHQQLVNWWTEYLKQDINGQKELVKALGTQGATKGRRRTRRRSPKPAAE</sequence>
<dbReference type="InterPro" id="IPR010206">
    <property type="entry name" value="PolA_pol_I"/>
</dbReference>
<evidence type="ECO:0000259" key="10">
    <source>
        <dbReference type="Pfam" id="PF01743"/>
    </source>
</evidence>
<dbReference type="Pfam" id="PF12626">
    <property type="entry name" value="PolyA_pol_arg_C"/>
    <property type="match status" value="1"/>
</dbReference>
<dbReference type="InterPro" id="IPR032828">
    <property type="entry name" value="PolyA_RNA-bd"/>
</dbReference>
<evidence type="ECO:0000256" key="1">
    <source>
        <dbReference type="ARBA" id="ARBA00022664"/>
    </source>
</evidence>
<dbReference type="EC" id="2.7.7.19" evidence="7"/>